<keyword evidence="3" id="KW-0808">Transferase</keyword>
<evidence type="ECO:0000313" key="4">
    <source>
        <dbReference type="Proteomes" id="UP000053244"/>
    </source>
</evidence>
<dbReference type="InterPro" id="IPR036890">
    <property type="entry name" value="HATPase_C_sf"/>
</dbReference>
<dbReference type="PANTHER" id="PTHR35526">
    <property type="entry name" value="ANTI-SIGMA-F FACTOR RSBW-RELATED"/>
    <property type="match status" value="1"/>
</dbReference>
<dbReference type="PANTHER" id="PTHR35526:SF3">
    <property type="entry name" value="ANTI-SIGMA-F FACTOR RSBW"/>
    <property type="match status" value="1"/>
</dbReference>
<dbReference type="Proteomes" id="UP000053244">
    <property type="component" value="Unassembled WGS sequence"/>
</dbReference>
<comment type="caution">
    <text evidence="3">The sequence shown here is derived from an EMBL/GenBank/DDBJ whole genome shotgun (WGS) entry which is preliminary data.</text>
</comment>
<proteinExistence type="predicted"/>
<feature type="domain" description="Histidine kinase/HSP90-like ATPase" evidence="2">
    <location>
        <begin position="19"/>
        <end position="120"/>
    </location>
</feature>
<name>A0A101JUM8_9ACTN</name>
<dbReference type="Pfam" id="PF13581">
    <property type="entry name" value="HATPase_c_2"/>
    <property type="match status" value="1"/>
</dbReference>
<reference evidence="3 4" key="1">
    <citation type="submission" date="2015-10" db="EMBL/GenBank/DDBJ databases">
        <authorList>
            <person name="Gilbert D.G."/>
        </authorList>
    </citation>
    <scope>NUCLEOTIDE SEQUENCE [LARGE SCALE GENOMIC DNA]</scope>
    <source>
        <strain evidence="3 4">NRRL B-16712</strain>
    </source>
</reference>
<dbReference type="InterPro" id="IPR050267">
    <property type="entry name" value="Anti-sigma-factor_SerPK"/>
</dbReference>
<evidence type="ECO:0000313" key="3">
    <source>
        <dbReference type="EMBL" id="KUL33365.1"/>
    </source>
</evidence>
<accession>A0A101JUM8</accession>
<dbReference type="EMBL" id="LLZH01000145">
    <property type="protein sequence ID" value="KUL33365.1"/>
    <property type="molecule type" value="Genomic_DNA"/>
</dbReference>
<keyword evidence="3" id="KW-0418">Kinase</keyword>
<dbReference type="AlphaFoldDB" id="A0A101JUM8"/>
<evidence type="ECO:0000259" key="2">
    <source>
        <dbReference type="Pfam" id="PF13581"/>
    </source>
</evidence>
<sequence length="136" mass="14104">MSALTAHLDVPLHHGAPGAARRAVVAVLSGWGLSDQDWLDAAAVVVSELVTNAVRYGGGCVALHVEAQDGRVVVSVADGSPVRPRRRDPDDVGGRGIALIEALADSWTVRHHEGGKQVRVALRQCPGLAPSRGVAA</sequence>
<dbReference type="GO" id="GO:0004674">
    <property type="term" value="F:protein serine/threonine kinase activity"/>
    <property type="evidence" value="ECO:0007669"/>
    <property type="project" value="UniProtKB-KW"/>
</dbReference>
<dbReference type="RefSeq" id="WP_067691997.1">
    <property type="nucleotide sequence ID" value="NZ_LLZH01000145.1"/>
</dbReference>
<dbReference type="InterPro" id="IPR003594">
    <property type="entry name" value="HATPase_dom"/>
</dbReference>
<keyword evidence="4" id="KW-1185">Reference proteome</keyword>
<keyword evidence="1" id="KW-0723">Serine/threonine-protein kinase</keyword>
<dbReference type="CDD" id="cd16936">
    <property type="entry name" value="HATPase_RsbW-like"/>
    <property type="match status" value="1"/>
</dbReference>
<organism evidence="3 4">
    <name type="scientific">Actinoplanes awajinensis subsp. mycoplanecinus</name>
    <dbReference type="NCBI Taxonomy" id="135947"/>
    <lineage>
        <taxon>Bacteria</taxon>
        <taxon>Bacillati</taxon>
        <taxon>Actinomycetota</taxon>
        <taxon>Actinomycetes</taxon>
        <taxon>Micromonosporales</taxon>
        <taxon>Micromonosporaceae</taxon>
        <taxon>Actinoplanes</taxon>
    </lineage>
</organism>
<dbReference type="OrthoDB" id="3527613at2"/>
<evidence type="ECO:0000256" key="1">
    <source>
        <dbReference type="ARBA" id="ARBA00022527"/>
    </source>
</evidence>
<gene>
    <name evidence="3" type="ORF">ADL15_17900</name>
</gene>
<dbReference type="Gene3D" id="3.30.565.10">
    <property type="entry name" value="Histidine kinase-like ATPase, C-terminal domain"/>
    <property type="match status" value="1"/>
</dbReference>
<protein>
    <submittedName>
        <fullName evidence="3">Histidine kinase</fullName>
    </submittedName>
</protein>
<dbReference type="SUPFAM" id="SSF55874">
    <property type="entry name" value="ATPase domain of HSP90 chaperone/DNA topoisomerase II/histidine kinase"/>
    <property type="match status" value="1"/>
</dbReference>